<dbReference type="Proteomes" id="UP000219338">
    <property type="component" value="Unassembled WGS sequence"/>
</dbReference>
<keyword evidence="1" id="KW-1133">Transmembrane helix</keyword>
<dbReference type="STRING" id="47428.A0A284QN03"/>
<feature type="transmembrane region" description="Helical" evidence="1">
    <location>
        <begin position="462"/>
        <end position="482"/>
    </location>
</feature>
<dbReference type="OrthoDB" id="3158487at2759"/>
<dbReference type="PANTHER" id="PTHR35041:SF6">
    <property type="entry name" value="FORMYLMETHIONINE DEFORMYLASE-LIKE PROTEIN-RELATED"/>
    <property type="match status" value="1"/>
</dbReference>
<keyword evidence="1" id="KW-0472">Membrane</keyword>
<dbReference type="AlphaFoldDB" id="A0A284QN03"/>
<dbReference type="PANTHER" id="PTHR35041">
    <property type="entry name" value="MEDIATOR OF RNA POLYMERASE II TRANSCRIPTION SUBUNIT 1"/>
    <property type="match status" value="1"/>
</dbReference>
<sequence>MLAYSRPTRTVSNEVVLVCKLSSLEYPKTKDVTQHLIPDQRAAPPVPFELKGQISTDKWEMRIDAIRSIAGRYSKPMVERVWLIVGFLSAFVLSLLLYQFVLSKLLVQGHESERSERQTQAAAISFGIFVGLDLLVVAPMLVWKYMGSRAIAAVLQKWGQVDRAQFGQHACLWKASAPGVFRAALMLTITLPPAPAPTAFHPDAYLPSYINGPHDDGAYFYPYRRAEPGLPHMSVIGNVPIHIHEKSGFEEIRCYVKVIIIYDEDEDQFEEESGSGGKKRKKKSDCGVLTDIVNTVAIIHPVTTHRGRTAVHAHIPTMMTQEEEVAQLLQSCHSSNDLALPTTFPQASKSPPTKRIRLSGPPLIMTVLLLAATFTAVLHHFYLTFLRGRDVQHQFWIKNSSNALSTLVQWLCAASASTSLTQLIWWSIRRQAFTVMQLNHIFGLPNPIRTIRLASSERPWKILPIIIMAAVVQAYTLVSILAPNSLEVGAASVQSELISIPTIFFNRERSWGYVPADFCDYALPTGWERTLGQSLQSDELIGWKAPLRCGTGCNYTFEYPAPALRCFDLEPDELFDDDESVNPPPPAPSHPLVMLRTTNPIRGVYNATYSLDFRTADIAMAWRTYNADNESAVSGVRCSLYNTTQQSTVSFVNNTGIISPRILSYNDPYASFDIPEPECNELGPIRNSSSSVDAYYTSYFAIANWLFKQLSGSIDYVHVGPQGWDTKTEVMMTDLFSLNDTARTFSENTVDIKGALERMLVNATVALISLAGDTTTVDAAVARDLFVWVYDAHRLWITYSITALGMTFVCGVLGLVCIMRNGEAGDVSFSDIAKATRNTELDDVFGEWVDEDTRDRSILQYGIRRRMDGLDASRIFRLVKTHQTDKEHGPA</sequence>
<name>A0A284QN03_ARMOS</name>
<organism evidence="2 3">
    <name type="scientific">Armillaria ostoyae</name>
    <name type="common">Armillaria root rot fungus</name>
    <dbReference type="NCBI Taxonomy" id="47428"/>
    <lineage>
        <taxon>Eukaryota</taxon>
        <taxon>Fungi</taxon>
        <taxon>Dikarya</taxon>
        <taxon>Basidiomycota</taxon>
        <taxon>Agaricomycotina</taxon>
        <taxon>Agaricomycetes</taxon>
        <taxon>Agaricomycetidae</taxon>
        <taxon>Agaricales</taxon>
        <taxon>Marasmiineae</taxon>
        <taxon>Physalacriaceae</taxon>
        <taxon>Armillaria</taxon>
    </lineage>
</organism>
<feature type="transmembrane region" description="Helical" evidence="1">
    <location>
        <begin position="403"/>
        <end position="426"/>
    </location>
</feature>
<dbReference type="OMA" id="FARRWIF"/>
<feature type="transmembrane region" description="Helical" evidence="1">
    <location>
        <begin position="81"/>
        <end position="101"/>
    </location>
</feature>
<evidence type="ECO:0000313" key="3">
    <source>
        <dbReference type="Proteomes" id="UP000219338"/>
    </source>
</evidence>
<evidence type="ECO:0000256" key="1">
    <source>
        <dbReference type="SAM" id="Phobius"/>
    </source>
</evidence>
<keyword evidence="1" id="KW-0812">Transmembrane</keyword>
<reference evidence="3" key="1">
    <citation type="journal article" date="2017" name="Nat. Ecol. Evol.">
        <title>Genome expansion and lineage-specific genetic innovations in the forest pathogenic fungi Armillaria.</title>
        <authorList>
            <person name="Sipos G."/>
            <person name="Prasanna A.N."/>
            <person name="Walter M.C."/>
            <person name="O'Connor E."/>
            <person name="Balint B."/>
            <person name="Krizsan K."/>
            <person name="Kiss B."/>
            <person name="Hess J."/>
            <person name="Varga T."/>
            <person name="Slot J."/>
            <person name="Riley R."/>
            <person name="Boka B."/>
            <person name="Rigling D."/>
            <person name="Barry K."/>
            <person name="Lee J."/>
            <person name="Mihaltcheva S."/>
            <person name="LaButti K."/>
            <person name="Lipzen A."/>
            <person name="Waldron R."/>
            <person name="Moloney N.M."/>
            <person name="Sperisen C."/>
            <person name="Kredics L."/>
            <person name="Vagvoelgyi C."/>
            <person name="Patrignani A."/>
            <person name="Fitzpatrick D."/>
            <person name="Nagy I."/>
            <person name="Doyle S."/>
            <person name="Anderson J.B."/>
            <person name="Grigoriev I.V."/>
            <person name="Gueldener U."/>
            <person name="Muensterkoetter M."/>
            <person name="Nagy L.G."/>
        </authorList>
    </citation>
    <scope>NUCLEOTIDE SEQUENCE [LARGE SCALE GENOMIC DNA]</scope>
    <source>
        <strain evidence="3">C18/9</strain>
    </source>
</reference>
<proteinExistence type="predicted"/>
<dbReference type="EMBL" id="FUEG01000001">
    <property type="protein sequence ID" value="SJK97810.1"/>
    <property type="molecule type" value="Genomic_DNA"/>
</dbReference>
<feature type="transmembrane region" description="Helical" evidence="1">
    <location>
        <begin position="796"/>
        <end position="818"/>
    </location>
</feature>
<accession>A0A284QN03</accession>
<feature type="transmembrane region" description="Helical" evidence="1">
    <location>
        <begin position="363"/>
        <end position="383"/>
    </location>
</feature>
<evidence type="ECO:0000313" key="2">
    <source>
        <dbReference type="EMBL" id="SJK97810.1"/>
    </source>
</evidence>
<protein>
    <submittedName>
        <fullName evidence="2">Uncharacterized protein</fullName>
    </submittedName>
</protein>
<gene>
    <name evidence="2" type="ORF">ARMOST_01065</name>
</gene>
<keyword evidence="3" id="KW-1185">Reference proteome</keyword>
<feature type="transmembrane region" description="Helical" evidence="1">
    <location>
        <begin position="121"/>
        <end position="143"/>
    </location>
</feature>